<proteinExistence type="inferred from homology"/>
<dbReference type="PANTHER" id="PTHR11229:SF16">
    <property type="entry name" value="LARGE RIBOSOMAL SUBUNIT PROTEIN UL3C"/>
    <property type="match status" value="1"/>
</dbReference>
<dbReference type="GO" id="GO:0005840">
    <property type="term" value="C:ribosome"/>
    <property type="evidence" value="ECO:0007669"/>
    <property type="project" value="UniProtKB-KW"/>
</dbReference>
<sequence>MLGLIGKKVGMTQVFDAQGRLTPVTVIKIEGNVVVGERTDEKHGYSAAVLGSVDKKKSTITKPYAGQFTDVCEPKQHLIEFRDYDKELTVGEVLGVDIFKDATFVDVTGTTKGKGYAGGMKRHGFSGGRATHGSKFHRDIGGTAMSSTPARTFKGHRMAGHMGNERMTVQNLKVVRVDEEMQVLMVKGAIPGPAQSVVIVKKAIKK</sequence>
<evidence type="ECO:0000256" key="1">
    <source>
        <dbReference type="ARBA" id="ARBA00006540"/>
    </source>
</evidence>
<keyword evidence="5 7" id="KW-0687">Ribonucleoprotein</keyword>
<keyword evidence="11" id="KW-1185">Reference proteome</keyword>
<evidence type="ECO:0000256" key="3">
    <source>
        <dbReference type="ARBA" id="ARBA00022884"/>
    </source>
</evidence>
<protein>
    <recommendedName>
        <fullName evidence="6 7">Large ribosomal subunit protein uL3</fullName>
    </recommendedName>
</protein>
<dbReference type="PANTHER" id="PTHR11229">
    <property type="entry name" value="50S RIBOSOMAL PROTEIN L3"/>
    <property type="match status" value="1"/>
</dbReference>
<dbReference type="Pfam" id="PF00297">
    <property type="entry name" value="Ribosomal_L3"/>
    <property type="match status" value="1"/>
</dbReference>
<dbReference type="PROSITE" id="PS00474">
    <property type="entry name" value="RIBOSOMAL_L3"/>
    <property type="match status" value="1"/>
</dbReference>
<reference evidence="11" key="1">
    <citation type="journal article" date="2024" name="J Bioinform Genom">
        <title>Complete genome sequence of the type strain bacterium Sphaerochaeta associata GLS2t (VKM B-2742)t.</title>
        <authorList>
            <person name="Troshina O.Y."/>
            <person name="Tepeeva A.N."/>
            <person name="Arzamasceva V.O."/>
            <person name="Whitman W.B."/>
            <person name="Varghese N."/>
            <person name="Shapiro N."/>
            <person name="Woyke T."/>
            <person name="Kripides N.C."/>
            <person name="Vasilenko O.V."/>
        </authorList>
    </citation>
    <scope>NUCLEOTIDE SEQUENCE [LARGE SCALE GENOMIC DNA]</scope>
    <source>
        <strain evidence="11">GLS2T</strain>
    </source>
</reference>
<evidence type="ECO:0000256" key="5">
    <source>
        <dbReference type="ARBA" id="ARBA00023274"/>
    </source>
</evidence>
<evidence type="ECO:0000256" key="4">
    <source>
        <dbReference type="ARBA" id="ARBA00022980"/>
    </source>
</evidence>
<accession>A0ABY4DCX8</accession>
<keyword evidence="3 7" id="KW-0694">RNA-binding</keyword>
<dbReference type="Proteomes" id="UP000829708">
    <property type="component" value="Chromosome"/>
</dbReference>
<evidence type="ECO:0000256" key="7">
    <source>
        <dbReference type="HAMAP-Rule" id="MF_01325"/>
    </source>
</evidence>
<comment type="similarity">
    <text evidence="1 7 8">Belongs to the universal ribosomal protein uL3 family.</text>
</comment>
<dbReference type="Gene3D" id="3.30.160.810">
    <property type="match status" value="1"/>
</dbReference>
<comment type="subunit">
    <text evidence="7 9">Part of the 50S ribosomal subunit. Forms a cluster with proteins L14 and L19.</text>
</comment>
<dbReference type="InterPro" id="IPR009000">
    <property type="entry name" value="Transl_B-barrel_sf"/>
</dbReference>
<evidence type="ECO:0000256" key="8">
    <source>
        <dbReference type="RuleBase" id="RU003905"/>
    </source>
</evidence>
<keyword evidence="4 7" id="KW-0689">Ribosomal protein</keyword>
<dbReference type="Gene3D" id="2.40.30.10">
    <property type="entry name" value="Translation factors"/>
    <property type="match status" value="1"/>
</dbReference>
<organism evidence="10 11">
    <name type="scientific">Sphaerochaeta associata</name>
    <dbReference type="NCBI Taxonomy" id="1129264"/>
    <lineage>
        <taxon>Bacteria</taxon>
        <taxon>Pseudomonadati</taxon>
        <taxon>Spirochaetota</taxon>
        <taxon>Spirochaetia</taxon>
        <taxon>Spirochaetales</taxon>
        <taxon>Sphaerochaetaceae</taxon>
        <taxon>Sphaerochaeta</taxon>
    </lineage>
</organism>
<comment type="function">
    <text evidence="7 9">One of the primary rRNA binding proteins, it binds directly near the 3'-end of the 23S rRNA, where it nucleates assembly of the 50S subunit.</text>
</comment>
<dbReference type="EMBL" id="CP094929">
    <property type="protein sequence ID" value="UOM50919.1"/>
    <property type="molecule type" value="Genomic_DNA"/>
</dbReference>
<evidence type="ECO:0000256" key="9">
    <source>
        <dbReference type="RuleBase" id="RU003906"/>
    </source>
</evidence>
<keyword evidence="2 7" id="KW-0699">rRNA-binding</keyword>
<dbReference type="SUPFAM" id="SSF50447">
    <property type="entry name" value="Translation proteins"/>
    <property type="match status" value="1"/>
</dbReference>
<name>A0ABY4DCX8_9SPIR</name>
<evidence type="ECO:0000256" key="6">
    <source>
        <dbReference type="ARBA" id="ARBA00035243"/>
    </source>
</evidence>
<dbReference type="InterPro" id="IPR019927">
    <property type="entry name" value="Ribosomal_uL3_bac/org-type"/>
</dbReference>
<evidence type="ECO:0000313" key="10">
    <source>
        <dbReference type="EMBL" id="UOM50919.1"/>
    </source>
</evidence>
<dbReference type="NCBIfam" id="TIGR03625">
    <property type="entry name" value="L3_bact"/>
    <property type="match status" value="1"/>
</dbReference>
<dbReference type="RefSeq" id="WP_244772297.1">
    <property type="nucleotide sequence ID" value="NZ_CP094929.1"/>
</dbReference>
<gene>
    <name evidence="7 10" type="primary">rplC</name>
    <name evidence="10" type="ORF">MUG09_15255</name>
</gene>
<dbReference type="HAMAP" id="MF_01325_B">
    <property type="entry name" value="Ribosomal_uL3_B"/>
    <property type="match status" value="1"/>
</dbReference>
<dbReference type="InterPro" id="IPR019926">
    <property type="entry name" value="Ribosomal_uL3_CS"/>
</dbReference>
<dbReference type="InterPro" id="IPR000597">
    <property type="entry name" value="Ribosomal_uL3"/>
</dbReference>
<evidence type="ECO:0000256" key="2">
    <source>
        <dbReference type="ARBA" id="ARBA00022730"/>
    </source>
</evidence>
<evidence type="ECO:0000313" key="11">
    <source>
        <dbReference type="Proteomes" id="UP000829708"/>
    </source>
</evidence>